<reference evidence="6" key="2">
    <citation type="submission" date="2023-01" db="EMBL/GenBank/DDBJ databases">
        <authorList>
            <person name="Sun Q."/>
            <person name="Evtushenko L."/>
        </authorList>
    </citation>
    <scope>NUCLEOTIDE SEQUENCE</scope>
    <source>
        <strain evidence="6">VKM B-1499</strain>
    </source>
</reference>
<dbReference type="PRINTS" id="PR00133">
    <property type="entry name" value="GLHYDRLASE3"/>
</dbReference>
<dbReference type="SUPFAM" id="SSF56988">
    <property type="entry name" value="Anthrax protective antigen"/>
    <property type="match status" value="1"/>
</dbReference>
<evidence type="ECO:0000256" key="3">
    <source>
        <dbReference type="ARBA" id="ARBA00022801"/>
    </source>
</evidence>
<dbReference type="InterPro" id="IPR036881">
    <property type="entry name" value="Glyco_hydro_3_C_sf"/>
</dbReference>
<dbReference type="InterPro" id="IPR011658">
    <property type="entry name" value="PA14_dom"/>
</dbReference>
<dbReference type="SMART" id="SM01217">
    <property type="entry name" value="Fn3_like"/>
    <property type="match status" value="1"/>
</dbReference>
<dbReference type="SUPFAM" id="SSF51445">
    <property type="entry name" value="(Trans)glycosidases"/>
    <property type="match status" value="1"/>
</dbReference>
<dbReference type="PANTHER" id="PTHR42721">
    <property type="entry name" value="SUGAR HYDROLASE-RELATED"/>
    <property type="match status" value="1"/>
</dbReference>
<comment type="caution">
    <text evidence="6">The sequence shown here is derived from an EMBL/GenBank/DDBJ whole genome shotgun (WGS) entry which is preliminary data.</text>
</comment>
<sequence>MRHSTAILALLMAAGLAAPAAAQSVNCAACAPSDAPAQTASGEGLTLERKAAQLMNAAPAESLLGLPAYDWWNEGLHGLARNGQATVFPQAIGLAATWDVDLVQRVGDVTSTEARAKWNARPTNAARDLYEGLTLWSPNVNIFRDPRWGRGQETYGEDPYLTGRLGVAFVRGLQGPDPDHPKVIAAPKHLAVHSGPEAGRDSFSVNVSPRDLEATYLPAFRAAVVDGKAQSLMCAYNAIHGTPVCASSALMIDRLRGDWGFTGVTVSDCDAVANIYLFHHSQPDAAHAAAAALKGGTDINCGGAYRALPAAVRAGLVDEALVDAALDRALAARRALGAVVDGRSPWDAIPATAVGTPEHRALAREAAEKSIVLLENRAALLPLQNQKIAVIGANADDLNVLEGNYHGAAIDPVTPLEGLRARFGAARITYAQGGPLAENTPVVVPETALSSGGRPGLEVEVRDADGHVIRSSRDRRIDLNLTKTAPFTARWTGLFTPPAPGRYRLMIDGPACWHACPAHDAVRLWVNGVKQIDSIIGGSGLEVEVAGDRPSDIRLELDHKGGDEGIRLRWIAPAEIQRAEAEAAAAAADVVVAVVGLSPDLEGEALRVSAPGFVGGDRSEVILPEPQIDLLKALAATGKPLVVVIASGSAVSLGDLKPDAVLQLWYPGVEGGTALASVLSGDVNPSGRLPVTIYASSADLPAFTDYGMKERTYRYFTGTPAWPFGHGLSYTRFAYQPPRLPETIGAGQPLEVAVSVRNIGARPGEEVVQAYLLPPDAGREGNLTDPVLQRQLAGFARVSTAPGQTREAKLTIDPRAMSSVDRTGTRRVLPGAYRLWLGGGQPGDADGVWTQFVVTGEAVELPK</sequence>
<dbReference type="Gene3D" id="2.60.40.10">
    <property type="entry name" value="Immunoglobulins"/>
    <property type="match status" value="1"/>
</dbReference>
<dbReference type="Gene3D" id="3.20.20.300">
    <property type="entry name" value="Glycoside hydrolase, family 3, N-terminal domain"/>
    <property type="match status" value="1"/>
</dbReference>
<accession>A0ABQ5TDQ4</accession>
<dbReference type="InterPro" id="IPR002772">
    <property type="entry name" value="Glyco_hydro_3_C"/>
</dbReference>
<evidence type="ECO:0000256" key="1">
    <source>
        <dbReference type="ARBA" id="ARBA00005336"/>
    </source>
</evidence>
<keyword evidence="3 6" id="KW-0378">Hydrolase</keyword>
<reference evidence="6" key="1">
    <citation type="journal article" date="2014" name="Int. J. Syst. Evol. Microbiol.">
        <title>Complete genome of a new Firmicutes species belonging to the dominant human colonic microbiota ('Ruminococcus bicirculans') reveals two chromosomes and a selective capacity to utilize plant glucans.</title>
        <authorList>
            <consortium name="NISC Comparative Sequencing Program"/>
            <person name="Wegmann U."/>
            <person name="Louis P."/>
            <person name="Goesmann A."/>
            <person name="Henrissat B."/>
            <person name="Duncan S.H."/>
            <person name="Flint H.J."/>
        </authorList>
    </citation>
    <scope>NUCLEOTIDE SEQUENCE</scope>
    <source>
        <strain evidence="6">VKM B-1499</strain>
    </source>
</reference>
<dbReference type="Pfam" id="PF01915">
    <property type="entry name" value="Glyco_hydro_3_C"/>
    <property type="match status" value="1"/>
</dbReference>
<evidence type="ECO:0000313" key="6">
    <source>
        <dbReference type="EMBL" id="GLK49826.1"/>
    </source>
</evidence>
<dbReference type="SUPFAM" id="SSF52279">
    <property type="entry name" value="Beta-D-glucan exohydrolase, C-terminal domain"/>
    <property type="match status" value="1"/>
</dbReference>
<protein>
    <submittedName>
        <fullName evidence="6">Glycoside hydrolase family 3</fullName>
    </submittedName>
</protein>
<dbReference type="SMART" id="SM00758">
    <property type="entry name" value="PA14"/>
    <property type="match status" value="1"/>
</dbReference>
<keyword evidence="2 4" id="KW-0732">Signal</keyword>
<evidence type="ECO:0000313" key="7">
    <source>
        <dbReference type="Proteomes" id="UP001143509"/>
    </source>
</evidence>
<dbReference type="RefSeq" id="WP_271166005.1">
    <property type="nucleotide sequence ID" value="NZ_BSFD01000011.1"/>
</dbReference>
<feature type="chain" id="PRO_5047046354" evidence="4">
    <location>
        <begin position="23"/>
        <end position="863"/>
    </location>
</feature>
<dbReference type="GO" id="GO:0016787">
    <property type="term" value="F:hydrolase activity"/>
    <property type="evidence" value="ECO:0007669"/>
    <property type="project" value="UniProtKB-KW"/>
</dbReference>
<feature type="signal peptide" evidence="4">
    <location>
        <begin position="1"/>
        <end position="22"/>
    </location>
</feature>
<proteinExistence type="inferred from homology"/>
<dbReference type="InterPro" id="IPR001764">
    <property type="entry name" value="Glyco_hydro_3_N"/>
</dbReference>
<dbReference type="Proteomes" id="UP001143509">
    <property type="component" value="Unassembled WGS sequence"/>
</dbReference>
<organism evidence="6 7">
    <name type="scientific">Brevundimonas intermedia</name>
    <dbReference type="NCBI Taxonomy" id="74315"/>
    <lineage>
        <taxon>Bacteria</taxon>
        <taxon>Pseudomonadati</taxon>
        <taxon>Pseudomonadota</taxon>
        <taxon>Alphaproteobacteria</taxon>
        <taxon>Caulobacterales</taxon>
        <taxon>Caulobacteraceae</taxon>
        <taxon>Brevundimonas</taxon>
    </lineage>
</organism>
<dbReference type="InterPro" id="IPR017853">
    <property type="entry name" value="GH"/>
</dbReference>
<gene>
    <name evidence="6" type="ORF">GCM10017620_28000</name>
</gene>
<name>A0ABQ5TDQ4_9CAUL</name>
<dbReference type="Pfam" id="PF00933">
    <property type="entry name" value="Glyco_hydro_3"/>
    <property type="match status" value="1"/>
</dbReference>
<dbReference type="InterPro" id="IPR037524">
    <property type="entry name" value="PA14/GLEYA"/>
</dbReference>
<evidence type="ECO:0000259" key="5">
    <source>
        <dbReference type="PROSITE" id="PS51820"/>
    </source>
</evidence>
<evidence type="ECO:0000256" key="4">
    <source>
        <dbReference type="SAM" id="SignalP"/>
    </source>
</evidence>
<dbReference type="InterPro" id="IPR026891">
    <property type="entry name" value="Fn3-like"/>
</dbReference>
<dbReference type="PANTHER" id="PTHR42721:SF3">
    <property type="entry name" value="BETA-D-XYLOSIDASE 5-RELATED"/>
    <property type="match status" value="1"/>
</dbReference>
<dbReference type="PROSITE" id="PS51820">
    <property type="entry name" value="PA14"/>
    <property type="match status" value="1"/>
</dbReference>
<comment type="similarity">
    <text evidence="1">Belongs to the glycosyl hydrolase 3 family.</text>
</comment>
<keyword evidence="7" id="KW-1185">Reference proteome</keyword>
<dbReference type="InterPro" id="IPR013783">
    <property type="entry name" value="Ig-like_fold"/>
</dbReference>
<dbReference type="Gene3D" id="3.40.50.1700">
    <property type="entry name" value="Glycoside hydrolase family 3 C-terminal domain"/>
    <property type="match status" value="2"/>
</dbReference>
<dbReference type="InterPro" id="IPR036962">
    <property type="entry name" value="Glyco_hydro_3_N_sf"/>
</dbReference>
<dbReference type="Pfam" id="PF14310">
    <property type="entry name" value="Fn3-like"/>
    <property type="match status" value="1"/>
</dbReference>
<feature type="domain" description="PA14" evidence="5">
    <location>
        <begin position="452"/>
        <end position="584"/>
    </location>
</feature>
<dbReference type="EMBL" id="BSFD01000011">
    <property type="protein sequence ID" value="GLK49826.1"/>
    <property type="molecule type" value="Genomic_DNA"/>
</dbReference>
<dbReference type="InterPro" id="IPR044993">
    <property type="entry name" value="BXL"/>
</dbReference>
<evidence type="ECO:0000256" key="2">
    <source>
        <dbReference type="ARBA" id="ARBA00022729"/>
    </source>
</evidence>